<name>X0U2Y0_9ZZZZ</name>
<dbReference type="InterPro" id="IPR001585">
    <property type="entry name" value="TAL/FSA"/>
</dbReference>
<comment type="caution">
    <text evidence="2">The sequence shown here is derived from an EMBL/GenBank/DDBJ whole genome shotgun (WGS) entry which is preliminary data.</text>
</comment>
<gene>
    <name evidence="2" type="ORF">S01H1_24456</name>
</gene>
<dbReference type="SUPFAM" id="SSF51569">
    <property type="entry name" value="Aldolase"/>
    <property type="match status" value="1"/>
</dbReference>
<sequence length="47" mass="5094">MSPEQALLAAKAGATYASPFAGRIDNYIRASLGISFKKTDYFDHSLV</sequence>
<proteinExistence type="predicted"/>
<protein>
    <submittedName>
        <fullName evidence="2">Uncharacterized protein</fullName>
    </submittedName>
</protein>
<feature type="non-terminal residue" evidence="2">
    <location>
        <position position="47"/>
    </location>
</feature>
<dbReference type="InterPro" id="IPR013785">
    <property type="entry name" value="Aldolase_TIM"/>
</dbReference>
<keyword evidence="1" id="KW-0704">Schiff base</keyword>
<evidence type="ECO:0000313" key="2">
    <source>
        <dbReference type="EMBL" id="GAF94757.1"/>
    </source>
</evidence>
<reference evidence="2" key="1">
    <citation type="journal article" date="2014" name="Front. Microbiol.">
        <title>High frequency of phylogenetically diverse reductive dehalogenase-homologous genes in deep subseafloor sedimentary metagenomes.</title>
        <authorList>
            <person name="Kawai M."/>
            <person name="Futagami T."/>
            <person name="Toyoda A."/>
            <person name="Takaki Y."/>
            <person name="Nishi S."/>
            <person name="Hori S."/>
            <person name="Arai W."/>
            <person name="Tsubouchi T."/>
            <person name="Morono Y."/>
            <person name="Uchiyama I."/>
            <person name="Ito T."/>
            <person name="Fujiyama A."/>
            <person name="Inagaki F."/>
            <person name="Takami H."/>
        </authorList>
    </citation>
    <scope>NUCLEOTIDE SEQUENCE</scope>
    <source>
        <strain evidence="2">Expedition CK06-06</strain>
    </source>
</reference>
<evidence type="ECO:0000256" key="1">
    <source>
        <dbReference type="ARBA" id="ARBA00023270"/>
    </source>
</evidence>
<dbReference type="EMBL" id="BARS01014573">
    <property type="protein sequence ID" value="GAF94757.1"/>
    <property type="molecule type" value="Genomic_DNA"/>
</dbReference>
<dbReference type="AlphaFoldDB" id="X0U2Y0"/>
<accession>X0U2Y0</accession>
<dbReference type="GO" id="GO:0005975">
    <property type="term" value="P:carbohydrate metabolic process"/>
    <property type="evidence" value="ECO:0007669"/>
    <property type="project" value="InterPro"/>
</dbReference>
<organism evidence="2">
    <name type="scientific">marine sediment metagenome</name>
    <dbReference type="NCBI Taxonomy" id="412755"/>
    <lineage>
        <taxon>unclassified sequences</taxon>
        <taxon>metagenomes</taxon>
        <taxon>ecological metagenomes</taxon>
    </lineage>
</organism>
<dbReference type="Pfam" id="PF00923">
    <property type="entry name" value="TAL_FSA"/>
    <property type="match status" value="1"/>
</dbReference>
<dbReference type="Gene3D" id="3.20.20.70">
    <property type="entry name" value="Aldolase class I"/>
    <property type="match status" value="1"/>
</dbReference>